<dbReference type="Pfam" id="PF00782">
    <property type="entry name" value="DSPc"/>
    <property type="match status" value="1"/>
</dbReference>
<dbReference type="PANTHER" id="PTHR12305">
    <property type="entry name" value="PHOSPHATASE WITH HOMOLOGY TO TENSIN"/>
    <property type="match status" value="1"/>
</dbReference>
<dbReference type="GO" id="GO:0042995">
    <property type="term" value="C:cell projection"/>
    <property type="evidence" value="ECO:0007669"/>
    <property type="project" value="TreeGrafter"/>
</dbReference>
<dbReference type="PROSITE" id="PS51181">
    <property type="entry name" value="PPASE_TENSIN"/>
    <property type="match status" value="1"/>
</dbReference>
<feature type="region of interest" description="Disordered" evidence="3">
    <location>
        <begin position="262"/>
        <end position="292"/>
    </location>
</feature>
<evidence type="ECO:0000313" key="7">
    <source>
        <dbReference type="Proteomes" id="UP000237631"/>
    </source>
</evidence>
<keyword evidence="2" id="KW-0378">Hydrolase</keyword>
<evidence type="ECO:0000313" key="6">
    <source>
        <dbReference type="EMBL" id="PPJ49829.1"/>
    </source>
</evidence>
<evidence type="ECO:0000256" key="1">
    <source>
        <dbReference type="ARBA" id="ARBA00013015"/>
    </source>
</evidence>
<dbReference type="GO" id="GO:0016314">
    <property type="term" value="F:phosphatidylinositol-3,4,5-trisphosphate 3-phosphatase activity"/>
    <property type="evidence" value="ECO:0007669"/>
    <property type="project" value="UniProtKB-EC"/>
</dbReference>
<dbReference type="InterPro" id="IPR000340">
    <property type="entry name" value="Dual-sp_phosphatase_cat-dom"/>
</dbReference>
<accession>A0A2S6BQS3</accession>
<feature type="compositionally biased region" description="Polar residues" evidence="3">
    <location>
        <begin position="552"/>
        <end position="563"/>
    </location>
</feature>
<dbReference type="InterPro" id="IPR029023">
    <property type="entry name" value="Tensin_phosphatase"/>
</dbReference>
<feature type="region of interest" description="Disordered" evidence="3">
    <location>
        <begin position="442"/>
        <end position="605"/>
    </location>
</feature>
<evidence type="ECO:0000259" key="4">
    <source>
        <dbReference type="PROSITE" id="PS50056"/>
    </source>
</evidence>
<feature type="domain" description="Tyrosine specific protein phosphatases" evidence="4">
    <location>
        <begin position="101"/>
        <end position="159"/>
    </location>
</feature>
<organism evidence="6 7">
    <name type="scientific">Cercospora berteroae</name>
    <dbReference type="NCBI Taxonomy" id="357750"/>
    <lineage>
        <taxon>Eukaryota</taxon>
        <taxon>Fungi</taxon>
        <taxon>Dikarya</taxon>
        <taxon>Ascomycota</taxon>
        <taxon>Pezizomycotina</taxon>
        <taxon>Dothideomycetes</taxon>
        <taxon>Dothideomycetidae</taxon>
        <taxon>Mycosphaerellales</taxon>
        <taxon>Mycosphaerellaceae</taxon>
        <taxon>Cercospora</taxon>
    </lineage>
</organism>
<reference evidence="7" key="1">
    <citation type="journal article" date="2017" name="bioRxiv">
        <title>Conservation of a gene cluster reveals novel cercosporin biosynthetic mechanisms and extends production to the genus Colletotrichum.</title>
        <authorList>
            <person name="de Jonge R."/>
            <person name="Ebert M.K."/>
            <person name="Huitt-Roehl C.R."/>
            <person name="Pal P."/>
            <person name="Suttle J.C."/>
            <person name="Spanner R.E."/>
            <person name="Neubauer J.D."/>
            <person name="Jurick W.M.II."/>
            <person name="Stott K.A."/>
            <person name="Secor G.A."/>
            <person name="Thomma B.P.H.J."/>
            <person name="Van de Peer Y."/>
            <person name="Townsend C.A."/>
            <person name="Bolton M.D."/>
        </authorList>
    </citation>
    <scope>NUCLEOTIDE SEQUENCE [LARGE SCALE GENOMIC DNA]</scope>
    <source>
        <strain evidence="7">CBS538.71</strain>
    </source>
</reference>
<dbReference type="InterPro" id="IPR051281">
    <property type="entry name" value="Dual-spec_lipid-protein_phosph"/>
</dbReference>
<dbReference type="PROSITE" id="PS50056">
    <property type="entry name" value="TYR_PHOSPHATASE_2"/>
    <property type="match status" value="1"/>
</dbReference>
<evidence type="ECO:0000259" key="5">
    <source>
        <dbReference type="PROSITE" id="PS51181"/>
    </source>
</evidence>
<dbReference type="GO" id="GO:0043491">
    <property type="term" value="P:phosphatidylinositol 3-kinase/protein kinase B signal transduction"/>
    <property type="evidence" value="ECO:0007669"/>
    <property type="project" value="TreeGrafter"/>
</dbReference>
<feature type="compositionally biased region" description="Polar residues" evidence="3">
    <location>
        <begin position="511"/>
        <end position="536"/>
    </location>
</feature>
<feature type="compositionally biased region" description="Basic and acidic residues" evidence="3">
    <location>
        <begin position="272"/>
        <end position="292"/>
    </location>
</feature>
<dbReference type="GO" id="GO:0005829">
    <property type="term" value="C:cytosol"/>
    <property type="evidence" value="ECO:0007669"/>
    <property type="project" value="TreeGrafter"/>
</dbReference>
<dbReference type="SUPFAM" id="SSF52799">
    <property type="entry name" value="(Phosphotyrosine protein) phosphatases II"/>
    <property type="match status" value="1"/>
</dbReference>
<feature type="region of interest" description="Disordered" evidence="3">
    <location>
        <begin position="395"/>
        <end position="425"/>
    </location>
</feature>
<feature type="domain" description="Phosphatase tensin-type" evidence="5">
    <location>
        <begin position="11"/>
        <end position="187"/>
    </location>
</feature>
<dbReference type="AlphaFoldDB" id="A0A2S6BQS3"/>
<sequence length="605" mass="66835">MDLLRQIVASPRARHDEAGLDLCYVTDNIIATSGPSGTYPQLAYRNPLKDLVKFLDSKHKENWSVWEFRAEGTGYPDEEVYGRIRHYPWPDHHPPPFALVPLIMGSMKQWLKDKEKEGRVAVVHCKAGKGRSGTISCSYLISEEGWAREDAMKRFTDRRMRPGFGNGISIPSQIRTLMYVERWTNGGKKPYVDRPTEIVELLVWGLRDGVKIGIEGYVDEGKIIKCFHTFQKDERKTIRGEIRKDTGFADVAMEMMGKKKAETAADAGKQIKQAEKAEDAIERKPDDDDRSGGDVVFVPKERIVLPSSDVNVDFERRNKSKYGGFTMVTSVAHVWFNTFFEGNGPEQDGKPDDSGVFTIDFDAMDGIKGSSRKGTKCFDKIQVVWKAVDLENKPAVTVTEPSESTESIPQARPADWKGGNDKHSNDIEKKLGLREADLASADISRASSMKTDPNSEKDDVKDERDTVQSVGPDGKALQETTAADVSKSKDKSKNSSTSPTHDSAHKAPAASPTNTRSAPTQDSVRNEITASSTTDGTSEKPLWLNHRPEGTEMSQSSSPTVASGEQPHISTADLPGGVPEERLGKHHEHGPGHLSLNKNTKPSSS</sequence>
<dbReference type="EMBL" id="PNEN01001798">
    <property type="protein sequence ID" value="PPJ49829.1"/>
    <property type="molecule type" value="Genomic_DNA"/>
</dbReference>
<protein>
    <recommendedName>
        <fullName evidence="1">phosphatidylinositol-3,4,5-trisphosphate 3-phosphatase</fullName>
        <ecNumber evidence="1">3.1.3.67</ecNumber>
    </recommendedName>
</protein>
<dbReference type="CDD" id="cd14497">
    <property type="entry name" value="PTP_PTEN-like"/>
    <property type="match status" value="1"/>
</dbReference>
<evidence type="ECO:0000256" key="2">
    <source>
        <dbReference type="ARBA" id="ARBA00022801"/>
    </source>
</evidence>
<dbReference type="OrthoDB" id="16692at2759"/>
<feature type="compositionally biased region" description="Polar residues" evidence="3">
    <location>
        <begin position="399"/>
        <end position="408"/>
    </location>
</feature>
<dbReference type="InterPro" id="IPR000387">
    <property type="entry name" value="Tyr_Pase_dom"/>
</dbReference>
<comment type="caution">
    <text evidence="6">The sequence shown here is derived from an EMBL/GenBank/DDBJ whole genome shotgun (WGS) entry which is preliminary data.</text>
</comment>
<dbReference type="GO" id="GO:0046856">
    <property type="term" value="P:phosphatidylinositol dephosphorylation"/>
    <property type="evidence" value="ECO:0007669"/>
    <property type="project" value="TreeGrafter"/>
</dbReference>
<dbReference type="EC" id="3.1.3.67" evidence="1"/>
<dbReference type="Gene3D" id="3.90.190.10">
    <property type="entry name" value="Protein tyrosine phosphatase superfamily"/>
    <property type="match status" value="1"/>
</dbReference>
<gene>
    <name evidence="6" type="ORF">CBER1_03334</name>
</gene>
<name>A0A2S6BQS3_9PEZI</name>
<dbReference type="InterPro" id="IPR016130">
    <property type="entry name" value="Tyr_Pase_AS"/>
</dbReference>
<dbReference type="PROSITE" id="PS00383">
    <property type="entry name" value="TYR_PHOSPHATASE_1"/>
    <property type="match status" value="1"/>
</dbReference>
<dbReference type="InterPro" id="IPR029021">
    <property type="entry name" value="Prot-tyrosine_phosphatase-like"/>
</dbReference>
<keyword evidence="7" id="KW-1185">Reference proteome</keyword>
<proteinExistence type="predicted"/>
<feature type="compositionally biased region" description="Basic and acidic residues" evidence="3">
    <location>
        <begin position="414"/>
        <end position="425"/>
    </location>
</feature>
<dbReference type="STRING" id="357750.A0A2S6BQS3"/>
<feature type="compositionally biased region" description="Basic and acidic residues" evidence="3">
    <location>
        <begin position="453"/>
        <end position="466"/>
    </location>
</feature>
<dbReference type="Proteomes" id="UP000237631">
    <property type="component" value="Unassembled WGS sequence"/>
</dbReference>
<dbReference type="GO" id="GO:0051896">
    <property type="term" value="P:regulation of phosphatidylinositol 3-kinase/protein kinase B signal transduction"/>
    <property type="evidence" value="ECO:0007669"/>
    <property type="project" value="TreeGrafter"/>
</dbReference>
<dbReference type="GO" id="GO:0004725">
    <property type="term" value="F:protein tyrosine phosphatase activity"/>
    <property type="evidence" value="ECO:0007669"/>
    <property type="project" value="TreeGrafter"/>
</dbReference>
<dbReference type="PANTHER" id="PTHR12305:SF81">
    <property type="entry name" value="PHOSPHATIDYLINOSITOL 3,4,5-TRISPHOSPHATE 3-PHOSPHATASE AND DUAL-SPECIFICITY PROTEIN PHOSPHATASE PTEN"/>
    <property type="match status" value="1"/>
</dbReference>
<feature type="compositionally biased region" description="Polar residues" evidence="3">
    <location>
        <begin position="596"/>
        <end position="605"/>
    </location>
</feature>
<dbReference type="GO" id="GO:0005886">
    <property type="term" value="C:plasma membrane"/>
    <property type="evidence" value="ECO:0007669"/>
    <property type="project" value="TreeGrafter"/>
</dbReference>
<dbReference type="GO" id="GO:0005634">
    <property type="term" value="C:nucleus"/>
    <property type="evidence" value="ECO:0007669"/>
    <property type="project" value="TreeGrafter"/>
</dbReference>
<evidence type="ECO:0000256" key="3">
    <source>
        <dbReference type="SAM" id="MobiDB-lite"/>
    </source>
</evidence>